<dbReference type="InterPro" id="IPR003838">
    <property type="entry name" value="ABC3_permease_C"/>
</dbReference>
<evidence type="ECO:0000256" key="4">
    <source>
        <dbReference type="ARBA" id="ARBA00022989"/>
    </source>
</evidence>
<evidence type="ECO:0000256" key="5">
    <source>
        <dbReference type="ARBA" id="ARBA00023136"/>
    </source>
</evidence>
<accession>Q1IMS3</accession>
<evidence type="ECO:0000256" key="1">
    <source>
        <dbReference type="ARBA" id="ARBA00004651"/>
    </source>
</evidence>
<evidence type="ECO:0000256" key="3">
    <source>
        <dbReference type="ARBA" id="ARBA00022692"/>
    </source>
</evidence>
<feature type="transmembrane region" description="Helical" evidence="7">
    <location>
        <begin position="21"/>
        <end position="45"/>
    </location>
</feature>
<feature type="transmembrane region" description="Helical" evidence="7">
    <location>
        <begin position="318"/>
        <end position="344"/>
    </location>
</feature>
<feature type="domain" description="ABC3 transporter permease C-terminal" evidence="8">
    <location>
        <begin position="322"/>
        <end position="446"/>
    </location>
</feature>
<dbReference type="STRING" id="204669.Acid345_2826"/>
<dbReference type="RefSeq" id="WP_011523628.1">
    <property type="nucleotide sequence ID" value="NC_008009.1"/>
</dbReference>
<keyword evidence="11" id="KW-1185">Reference proteome</keyword>
<keyword evidence="5 7" id="KW-0472">Membrane</keyword>
<dbReference type="KEGG" id="aba:Acid345_2826"/>
<dbReference type="GO" id="GO:0051301">
    <property type="term" value="P:cell division"/>
    <property type="evidence" value="ECO:0007669"/>
    <property type="project" value="UniProtKB-KW"/>
</dbReference>
<evidence type="ECO:0000259" key="9">
    <source>
        <dbReference type="Pfam" id="PF12704"/>
    </source>
</evidence>
<dbReference type="eggNOG" id="COG4591">
    <property type="taxonomic scope" value="Bacteria"/>
</dbReference>
<name>Q1IMS3_KORVE</name>
<comment type="subcellular location">
    <subcellularLocation>
        <location evidence="1">Cell membrane</location>
        <topology evidence="1">Multi-pass membrane protein</topology>
    </subcellularLocation>
</comment>
<gene>
    <name evidence="10" type="ordered locus">Acid345_2826</name>
</gene>
<evidence type="ECO:0000313" key="10">
    <source>
        <dbReference type="EMBL" id="ABF41827.1"/>
    </source>
</evidence>
<dbReference type="HOGENOM" id="CLU_000604_8_7_0"/>
<dbReference type="EnsemblBacteria" id="ABF41827">
    <property type="protein sequence ID" value="ABF41827"/>
    <property type="gene ID" value="Acid345_2826"/>
</dbReference>
<dbReference type="PANTHER" id="PTHR30572">
    <property type="entry name" value="MEMBRANE COMPONENT OF TRANSPORTER-RELATED"/>
    <property type="match status" value="1"/>
</dbReference>
<comment type="similarity">
    <text evidence="6">Belongs to the ABC-4 integral membrane protein family.</text>
</comment>
<evidence type="ECO:0000313" key="11">
    <source>
        <dbReference type="Proteomes" id="UP000002432"/>
    </source>
</evidence>
<reference evidence="10 11" key="1">
    <citation type="journal article" date="2009" name="Appl. Environ. Microbiol.">
        <title>Three genomes from the phylum Acidobacteria provide insight into the lifestyles of these microorganisms in soils.</title>
        <authorList>
            <person name="Ward N.L."/>
            <person name="Challacombe J.F."/>
            <person name="Janssen P.H."/>
            <person name="Henrissat B."/>
            <person name="Coutinho P.M."/>
            <person name="Wu M."/>
            <person name="Xie G."/>
            <person name="Haft D.H."/>
            <person name="Sait M."/>
            <person name="Badger J."/>
            <person name="Barabote R.D."/>
            <person name="Bradley B."/>
            <person name="Brettin T.S."/>
            <person name="Brinkac L.M."/>
            <person name="Bruce D."/>
            <person name="Creasy T."/>
            <person name="Daugherty S.C."/>
            <person name="Davidsen T.M."/>
            <person name="DeBoy R.T."/>
            <person name="Detter J.C."/>
            <person name="Dodson R.J."/>
            <person name="Durkin A.S."/>
            <person name="Ganapathy A."/>
            <person name="Gwinn-Giglio M."/>
            <person name="Han C.S."/>
            <person name="Khouri H."/>
            <person name="Kiss H."/>
            <person name="Kothari S.P."/>
            <person name="Madupu R."/>
            <person name="Nelson K.E."/>
            <person name="Nelson W.C."/>
            <person name="Paulsen I."/>
            <person name="Penn K."/>
            <person name="Ren Q."/>
            <person name="Rosovitz M.J."/>
            <person name="Selengut J.D."/>
            <person name="Shrivastava S."/>
            <person name="Sullivan S.A."/>
            <person name="Tapia R."/>
            <person name="Thompson L.S."/>
            <person name="Watkins K.L."/>
            <person name="Yang Q."/>
            <person name="Yu C."/>
            <person name="Zafar N."/>
            <person name="Zhou L."/>
            <person name="Kuske C.R."/>
        </authorList>
    </citation>
    <scope>NUCLEOTIDE SEQUENCE [LARGE SCALE GENOMIC DNA]</scope>
    <source>
        <strain evidence="10 11">Ellin345</strain>
    </source>
</reference>
<dbReference type="PANTHER" id="PTHR30572:SF4">
    <property type="entry name" value="ABC TRANSPORTER PERMEASE YTRF"/>
    <property type="match status" value="1"/>
</dbReference>
<feature type="transmembrane region" description="Helical" evidence="7">
    <location>
        <begin position="413"/>
        <end position="436"/>
    </location>
</feature>
<feature type="domain" description="MacB-like periplasmic core" evidence="9">
    <location>
        <begin position="23"/>
        <end position="294"/>
    </location>
</feature>
<keyword evidence="4 7" id="KW-1133">Transmembrane helix</keyword>
<dbReference type="Pfam" id="PF02687">
    <property type="entry name" value="FtsX"/>
    <property type="match status" value="1"/>
</dbReference>
<evidence type="ECO:0000256" key="6">
    <source>
        <dbReference type="ARBA" id="ARBA00038076"/>
    </source>
</evidence>
<evidence type="ECO:0000256" key="2">
    <source>
        <dbReference type="ARBA" id="ARBA00022475"/>
    </source>
</evidence>
<organism evidence="10 11">
    <name type="scientific">Koribacter versatilis (strain Ellin345)</name>
    <dbReference type="NCBI Taxonomy" id="204669"/>
    <lineage>
        <taxon>Bacteria</taxon>
        <taxon>Pseudomonadati</taxon>
        <taxon>Acidobacteriota</taxon>
        <taxon>Terriglobia</taxon>
        <taxon>Terriglobales</taxon>
        <taxon>Candidatus Korobacteraceae</taxon>
        <taxon>Candidatus Korobacter</taxon>
    </lineage>
</organism>
<dbReference type="AlphaFoldDB" id="Q1IMS3"/>
<protein>
    <submittedName>
        <fullName evidence="10">Cell division protein FtsX</fullName>
    </submittedName>
</protein>
<keyword evidence="10" id="KW-0132">Cell division</keyword>
<keyword evidence="3 7" id="KW-0812">Transmembrane</keyword>
<keyword evidence="2" id="KW-1003">Cell membrane</keyword>
<dbReference type="OrthoDB" id="1451596at2"/>
<dbReference type="EMBL" id="CP000360">
    <property type="protein sequence ID" value="ABF41827.1"/>
    <property type="molecule type" value="Genomic_DNA"/>
</dbReference>
<sequence>MKTYDIVDLAARNLRESVLRNSLTTIGISVGVASLVAMLSLGVGLQKLASRRLAKSGLFDTVIVSSRRDWRGMNRQEERSGPNAAESRLLDETARQELEKLPHVIEAYPDIRFVTEVRFDDKPHMGMVAGMPFSAKGGDAFDGMQGNFFSSETAAEAIVQKNFAAEILGKTDREDQIQTADLAKPLLGKELVLRYAERVNTPGAQGTDSSYSVFQREQHLKIVGVADSDPDSMRAAARARVFVPLKLAQGLHVMQIGDMRDTMRGFNSQPTYLTVSVRVENPKYVQQVEDGVKKLGFSTFSILDASKSVTQFFRVLDMFLAIFGSLALTVASIGIVNTLVMAILERRREIGIMKAIGASDADVKLLFFTEAGAMGVLGGILGVTLGWLIGAVINIGTNFYLRRQELPPEQLWVVSWWLVLFAMAISVGISLLAGLYPAGRAAKLDPVQTLRYE</sequence>
<evidence type="ECO:0000256" key="7">
    <source>
        <dbReference type="SAM" id="Phobius"/>
    </source>
</evidence>
<dbReference type="InterPro" id="IPR050250">
    <property type="entry name" value="Macrolide_Exporter_MacB"/>
</dbReference>
<dbReference type="GO" id="GO:0005886">
    <property type="term" value="C:plasma membrane"/>
    <property type="evidence" value="ECO:0007669"/>
    <property type="project" value="UniProtKB-SubCell"/>
</dbReference>
<dbReference type="Pfam" id="PF12704">
    <property type="entry name" value="MacB_PCD"/>
    <property type="match status" value="1"/>
</dbReference>
<evidence type="ECO:0000259" key="8">
    <source>
        <dbReference type="Pfam" id="PF02687"/>
    </source>
</evidence>
<dbReference type="Proteomes" id="UP000002432">
    <property type="component" value="Chromosome"/>
</dbReference>
<dbReference type="InterPro" id="IPR025857">
    <property type="entry name" value="MacB_PCD"/>
</dbReference>
<keyword evidence="10" id="KW-0131">Cell cycle</keyword>
<dbReference type="GO" id="GO:0022857">
    <property type="term" value="F:transmembrane transporter activity"/>
    <property type="evidence" value="ECO:0007669"/>
    <property type="project" value="TreeGrafter"/>
</dbReference>
<feature type="transmembrane region" description="Helical" evidence="7">
    <location>
        <begin position="365"/>
        <end position="393"/>
    </location>
</feature>
<proteinExistence type="inferred from homology"/>